<accession>A0ABY6G5C0</accession>
<evidence type="ECO:0000313" key="2">
    <source>
        <dbReference type="Proteomes" id="UP001164305"/>
    </source>
</evidence>
<reference evidence="1" key="1">
    <citation type="submission" date="2022-10" db="EMBL/GenBank/DDBJ databases">
        <title>Whole-Genome Sequencing of Brachybacterium huguangmaarense BRM-3, Isolated from Betula schmidtii.</title>
        <authorList>
            <person name="Haam D."/>
        </authorList>
    </citation>
    <scope>NUCLEOTIDE SEQUENCE</scope>
    <source>
        <strain evidence="1">BRM-3</strain>
        <plasmid evidence="1">unnamed</plasmid>
    </source>
</reference>
<sequence>MLYNPESGLDYSTQVSFPPELARKLIGMAEASKSNVREVLRILVDAAEVDRAGRSLLVKAEMQRRSDHAAEEVGLF</sequence>
<geneLocation type="plasmid" evidence="1 2">
    <name>unnamed</name>
</geneLocation>
<proteinExistence type="predicted"/>
<keyword evidence="1" id="KW-0614">Plasmid</keyword>
<dbReference type="EMBL" id="CP107021">
    <property type="protein sequence ID" value="UYG18312.1"/>
    <property type="molecule type" value="Genomic_DNA"/>
</dbReference>
<keyword evidence="2" id="KW-1185">Reference proteome</keyword>
<name>A0ABY6G5C0_9MICO</name>
<dbReference type="RefSeq" id="WP_263595501.1">
    <property type="nucleotide sequence ID" value="NZ_CP107021.1"/>
</dbReference>
<protein>
    <recommendedName>
        <fullName evidence="3">Ribbon-helix-helix protein CopG domain-containing protein</fullName>
    </recommendedName>
</protein>
<evidence type="ECO:0000313" key="1">
    <source>
        <dbReference type="EMBL" id="UYG18312.1"/>
    </source>
</evidence>
<organism evidence="1 2">
    <name type="scientific">Brachybacterium huguangmaarense</name>
    <dbReference type="NCBI Taxonomy" id="1652028"/>
    <lineage>
        <taxon>Bacteria</taxon>
        <taxon>Bacillati</taxon>
        <taxon>Actinomycetota</taxon>
        <taxon>Actinomycetes</taxon>
        <taxon>Micrococcales</taxon>
        <taxon>Dermabacteraceae</taxon>
        <taxon>Brachybacterium</taxon>
    </lineage>
</organism>
<evidence type="ECO:0008006" key="3">
    <source>
        <dbReference type="Google" id="ProtNLM"/>
    </source>
</evidence>
<gene>
    <name evidence="1" type="ORF">BRM3_14900</name>
</gene>
<dbReference type="Proteomes" id="UP001164305">
    <property type="component" value="Plasmid unnamed"/>
</dbReference>